<dbReference type="Gene3D" id="1.20.1250.20">
    <property type="entry name" value="MFS general substrate transporter like domains"/>
    <property type="match status" value="1"/>
</dbReference>
<feature type="transmembrane region" description="Helical" evidence="4">
    <location>
        <begin position="107"/>
        <end position="132"/>
    </location>
</feature>
<organism evidence="5 6">
    <name type="scientific">Pseudogemmobacter faecipullorum</name>
    <dbReference type="NCBI Taxonomy" id="2755041"/>
    <lineage>
        <taxon>Bacteria</taxon>
        <taxon>Pseudomonadati</taxon>
        <taxon>Pseudomonadota</taxon>
        <taxon>Alphaproteobacteria</taxon>
        <taxon>Rhodobacterales</taxon>
        <taxon>Paracoccaceae</taxon>
        <taxon>Pseudogemmobacter</taxon>
    </lineage>
</organism>
<dbReference type="EMBL" id="JACDXX010000001">
    <property type="protein sequence ID" value="MCB5408620.1"/>
    <property type="molecule type" value="Genomic_DNA"/>
</dbReference>
<sequence>MALRYIPLALKYNPVPQTEHFALLTGLEACVRGVLVSAMPLAIYRTLGDAQSTSLAYLVAGFAGLFCGLMVPVVTRHLPRRWTYTLGVVLYLLGMTLALYGTPFAMILALCCNAFATATVFICLNAYVLDYVDRSRLGHSQGMQMAYAAVPWTLGPVLGVWLYDRWPAAPFLVAGGFALVLLAVFWWLRLGNGRQIARARKPAVNPLGFLAQFFRQPRLIAGWLFAVTRSAGWWVYIVYLPIYCVEAGLSDKVGGFALSLSNGFLFLAPVINRIARRMSVRRSVRLAFLWGGGLMLAAWAFAALPWLVVFIAFGASLCFLTLDVVGGLPFLMAVKPSQRTEMAAVYTTFRDVSGILTPAVAWGVLFFTPVSGLFAAMGLAMLACWQMAGHLHPRLGAERPSRGGTP</sequence>
<dbReference type="InterPro" id="IPR011701">
    <property type="entry name" value="MFS"/>
</dbReference>
<dbReference type="SUPFAM" id="SSF103473">
    <property type="entry name" value="MFS general substrate transporter"/>
    <property type="match status" value="1"/>
</dbReference>
<feature type="transmembrane region" description="Helical" evidence="4">
    <location>
        <begin position="82"/>
        <end position="101"/>
    </location>
</feature>
<proteinExistence type="predicted"/>
<evidence type="ECO:0000313" key="5">
    <source>
        <dbReference type="EMBL" id="MCB5408620.1"/>
    </source>
</evidence>
<keyword evidence="1 4" id="KW-0812">Transmembrane</keyword>
<dbReference type="Pfam" id="PF07690">
    <property type="entry name" value="MFS_1"/>
    <property type="match status" value="1"/>
</dbReference>
<feature type="transmembrane region" description="Helical" evidence="4">
    <location>
        <begin position="219"/>
        <end position="242"/>
    </location>
</feature>
<evidence type="ECO:0000256" key="4">
    <source>
        <dbReference type="SAM" id="Phobius"/>
    </source>
</evidence>
<evidence type="ECO:0000256" key="1">
    <source>
        <dbReference type="ARBA" id="ARBA00022692"/>
    </source>
</evidence>
<accession>A0ABS8CID9</accession>
<dbReference type="InterPro" id="IPR036259">
    <property type="entry name" value="MFS_trans_sf"/>
</dbReference>
<feature type="transmembrane region" description="Helical" evidence="4">
    <location>
        <begin position="144"/>
        <end position="163"/>
    </location>
</feature>
<evidence type="ECO:0000256" key="3">
    <source>
        <dbReference type="ARBA" id="ARBA00023136"/>
    </source>
</evidence>
<keyword evidence="6" id="KW-1185">Reference proteome</keyword>
<dbReference type="Proteomes" id="UP001198571">
    <property type="component" value="Unassembled WGS sequence"/>
</dbReference>
<feature type="transmembrane region" description="Helical" evidence="4">
    <location>
        <begin position="355"/>
        <end position="388"/>
    </location>
</feature>
<dbReference type="RefSeq" id="WP_226933492.1">
    <property type="nucleotide sequence ID" value="NZ_JACDXX010000001.1"/>
</dbReference>
<comment type="caution">
    <text evidence="5">The sequence shown here is derived from an EMBL/GenBank/DDBJ whole genome shotgun (WGS) entry which is preliminary data.</text>
</comment>
<keyword evidence="2 4" id="KW-1133">Transmembrane helix</keyword>
<feature type="transmembrane region" description="Helical" evidence="4">
    <location>
        <begin position="169"/>
        <end position="188"/>
    </location>
</feature>
<feature type="transmembrane region" description="Helical" evidence="4">
    <location>
        <begin position="55"/>
        <end position="75"/>
    </location>
</feature>
<feature type="transmembrane region" description="Helical" evidence="4">
    <location>
        <begin position="284"/>
        <end position="302"/>
    </location>
</feature>
<gene>
    <name evidence="5" type="ORF">H0485_01175</name>
</gene>
<feature type="transmembrane region" description="Helical" evidence="4">
    <location>
        <begin position="308"/>
        <end position="334"/>
    </location>
</feature>
<feature type="transmembrane region" description="Helical" evidence="4">
    <location>
        <begin position="254"/>
        <end position="272"/>
    </location>
</feature>
<keyword evidence="3 4" id="KW-0472">Membrane</keyword>
<evidence type="ECO:0000256" key="2">
    <source>
        <dbReference type="ARBA" id="ARBA00022989"/>
    </source>
</evidence>
<name>A0ABS8CID9_9RHOB</name>
<feature type="transmembrane region" description="Helical" evidence="4">
    <location>
        <begin position="21"/>
        <end position="43"/>
    </location>
</feature>
<reference evidence="5 6" key="1">
    <citation type="submission" date="2020-07" db="EMBL/GenBank/DDBJ databases">
        <title>Pseudogemmobacter sp. nov., isolated from poultry manure in Taiwan.</title>
        <authorList>
            <person name="Lin S.-Y."/>
            <person name="Tang Y.-S."/>
            <person name="Young C.-C."/>
        </authorList>
    </citation>
    <scope>NUCLEOTIDE SEQUENCE [LARGE SCALE GENOMIC DNA]</scope>
    <source>
        <strain evidence="5 6">CC-YST710</strain>
    </source>
</reference>
<protein>
    <submittedName>
        <fullName evidence="5">MFS transporter</fullName>
    </submittedName>
</protein>
<evidence type="ECO:0000313" key="6">
    <source>
        <dbReference type="Proteomes" id="UP001198571"/>
    </source>
</evidence>